<dbReference type="HOGENOM" id="CLU_222959_0_0_1"/>
<evidence type="ECO:0000256" key="1">
    <source>
        <dbReference type="SAM" id="MobiDB-lite"/>
    </source>
</evidence>
<dbReference type="EMBL" id="AACB03000004">
    <property type="protein sequence ID" value="KAE8302254.1"/>
    <property type="molecule type" value="Genomic_DNA"/>
</dbReference>
<feature type="compositionally biased region" description="Polar residues" evidence="1">
    <location>
        <begin position="3506"/>
        <end position="3522"/>
    </location>
</feature>
<protein>
    <submittedName>
        <fullName evidence="2">Uncharacterized protein</fullName>
    </submittedName>
</protein>
<feature type="region of interest" description="Disordered" evidence="1">
    <location>
        <begin position="3037"/>
        <end position="3065"/>
    </location>
</feature>
<comment type="caution">
    <text evidence="2">The sequence shown here is derived from an EMBL/GenBank/DDBJ whole genome shotgun (WGS) entry which is preliminary data.</text>
</comment>
<feature type="compositionally biased region" description="Acidic residues" evidence="1">
    <location>
        <begin position="1861"/>
        <end position="1872"/>
    </location>
</feature>
<proteinExistence type="predicted"/>
<dbReference type="VEuPathDB" id="GiardiaDB:GL50803_15485"/>
<evidence type="ECO:0000313" key="3">
    <source>
        <dbReference type="Proteomes" id="UP000001548"/>
    </source>
</evidence>
<feature type="region of interest" description="Disordered" evidence="1">
    <location>
        <begin position="4224"/>
        <end position="4245"/>
    </location>
</feature>
<feature type="region of interest" description="Disordered" evidence="1">
    <location>
        <begin position="1861"/>
        <end position="1929"/>
    </location>
</feature>
<feature type="region of interest" description="Disordered" evidence="1">
    <location>
        <begin position="1"/>
        <end position="67"/>
    </location>
</feature>
<keyword evidence="3" id="KW-1185">Reference proteome</keyword>
<sequence>MTQPLRVPAMLGGESLKKSEHIKPEHKELHKAPSKTASSAGGSGVNVELPPQARPVGEHRSSSSAIPLNSSCTQWDKSNAVAPSPHVCSIFVADMDRLCGGLPVLYRYSAHGILPAYLLSISPRTRQAVVRVPSAYNAELLELFVTVPTSALMLVPHFRQGGLVGTLGTLAYSAYLKETKLPRDLLQSSVAADSGMAVRIVEETESAAKTICQTLQTAETNLVQKLVVPPRCNQAFLGALTPTELSHMGIRQPGYDVADDEPTEASGILDTEYSDVVSEVSASLSGGAKNHARKPLVICIGDLYFSRYNPLFHHKAYTCLSDLVDRELRRLRFPDGSDLVGLKKRLLKNLSEEYLLSLTAVKNALDMSTTKNAFVCDTLLLQSGLSLFATCAQDNLVDIGDLYQRVSCNCDALLKHLEDDYDRAINKSNSRERFRTCYAALTSSTKFEKQFQRILNKYLAVLLPKIHLFVLSLGSIGDTDLHTLIDALICIFQFLETNSLQTHPFYNIVPFLDSLREEVVDLVVLFSDCLVPSTYVDFIHFVLGSNLYNLICTTKDLSSNSRIASAIASLIKEEQLPTYKTELIVRLKKAVVSSRNRQKRGVKLRKAQFYTHLNKFLVERLLSSVACIMCEEYVRTMRANEAQQSTLRCPEDIIKVYMLFVRILANICADEYADAALKWQTDMLEYMDVMSGRAVSDQRPLAHPDGLVKSSLLERLETLGLFPVDEEQDTLANVLQIELDFVADINQSKTDITGLYTNPPPEAIIDSLRELFFCALDSSNYLYIIIKEFFKTYVARGIIPRDDLVFLSADVGSTKVLEEYRALEAQILAPLRSAPLDKIISSTLTKVQQEAQAKKTPFISAPGWKGAHGANMVSVSQQRPRSTNDVDLAKEIFSAYSGLISETDMLEYTRLSKTDSQLIAGLLARRKALLAEWVETIFQYQLDHENQSYQKVALTNDDIYGCKPFLDMCSECDHKISVSPASEPTKGLFGDLFDSLIGVIRLACDILIDEVGLKELRKLADKTVLQQTCPILEAPQPISLPPQIIFNLDIGGYNLLFLSRDDVAAIDVSKTQGVSLKTEIQDSSEDALVVYSVEGVESTTDPSADSLQPRLLTFNDVEILLHQKPSVLMKLVHNATILTSKIDNFLLNHIISLPSLIGNKVIRFNNLQFKAAVIKAMCTLRRTVADHTHLIVRTVTSHLFRIVVLTESIMGKEPKSPDDLALMINGLECYDNFVKSWIPTGLVLVDLLMEMRLLESGYLDFLSVQVAKPAPDASCVWGSFSALYSSESSAPVQNNTLEDGSGTDVQSIRADCNPHTEQVCTNTPDNVPNDVLPPLSADLLSCFAAVDPSAPASDATNDSEFAVTLDYFNNAPHRSFNVHALLVKIFKITGLQKIARHIIKSHTRTFARHLLKLSDWVSDTTVLLHEYCKEVLRMSYRDIFIARFYPRQFKQSFFFLTKDLNISFLDDNFEVLEDELVMEFLESIQAYVKGFQLLRSPVERSRLRMTQPLTRATIRTAAIQDSLHSGPHSRRFMAQYFRPAEAMLIRNVTSSDESTLDINDAELFKLTFNQEGGPSSSSANELAQALTESTCDTRPLSASSAPLKIADLRTACDTEENATSLAECPNLFYNVFEIFNELLYISDVLHQIHQVALRWADCLGVTLNLADNPNEIVSIIHPASVLITSLYSIKQRYLHLQTILLKDTNVQDFMTLLSEAAQAIVIGKQNPSFRLWADTIQAAEADLLTLGPKVFYLHCLSSPTLMAADFKQLAEELSLPLTEDKLIPNAQLLDISDFDYALRLARMIFTRAEKSTQTLLQLAEIDTFLQNLQIFPCELVIHINLSNELGVLFNKWQNSDSMATLEEDQQNQDLDEPQTAPIQLSAVPPRGTSRRGSKLSLALSAQPNNEPDDKNKQNASSSSSNAPKGPKARAFSRLSSLKLNVDELSTAEETPETSGIIISHWSSGSKENLLASTSGAPTSTAGSMTPNSMLSHASKTVLPFIQVHSGLLKVIREALFFVADILSRKHPHTVQARARQLEVQLLLLRSALISISRVSMLLPELLYILPRLTIVRNGVQDMSFLSLYNDFGDYKRTIFNTLNVLREANKLSSVNPGPGSFLALITGKPQLFTQLAHCTHDLSSILENVYTHVLSIPMIPHYNGKPVACALLLPKIPSIFYSIFSLQENLNTLYYCPAVYQSVLPNFDRVLLGNPRNMSYCEVGFNKKSSMHALPHLSPSDIIIVGLESGFERLYFEYGLRAPQELFLLSGMLNDMRLHREGLLREHKRAVLLLISLRISELLCQCLYQSIIYALTVVFCLHLDGNVDHFFTLKFTIFEQLKRHLVSPELHDSLEQKVDYTLLSSDYKIPETYINTIRRELFGLTGPMSNDDELLAKSVEKVAKIQYYKQRRCQRYLCFKAIAARVFEYDQLLNLIIHQTIEYYNDHYADAEIAALKGSRKKAKSIRIEAISQPDFAKALSMETISKLREIFVQIHHSKIHRSILTSAGCSLNVETNKILSSLAYGFISSSVLRDDTTDAFIKPSQMSSAPPTRVMMTAEDATLRCATRGFGKAAVNIVNSAASASRARDSEEKVSVDSHRTTGSITFTQDCKLFVGSSMVNLGPHYLGKATILDSLPLNYKQLAVVAKIIVGFVQRKPIFIYSDKLRGYNLLDTKIIAQYTSRLLCTRHIFLSLTSYSPANLIILQIISYFMAGYGVYLHGLEFLSTEHHARLIDCFNTIYLARGSFPIVKYQSGGSVPGELALNDFSTCMFTGYIVIILPELIYHEDGSISLSTTGRNMNSLFNQAKIEAFLDSFGSSLATSATKLNTLLTGALCNLSVSLPTGSRQPPGTRLTNERGDLPEGKPRCKIMAQLYGAILTDFLGIVHFDPTLVRTTFKCLPNAEVLMPIPSNHVLYHLFKKKGEAHAESFYEISLLLNAMQSACPKLYPDDIDIIYKRARDTTNTFSVAITTALLLIGQVYSLSIRDFLIKVVAFAFRLTSAQVSHIHKIVASLNKLLNLSTEEPVLKKALARDIPASRSHVYDTSADHSTAQKQDKQHDSEQEDNQLTNVQAEADTFKINYTRSPTASLSQNIWACIKQTLSSQYVQFCEAASEQVNIIGPLGTDLLLVCLEFLQLGPCALFSNNQSVQVLECYATILSKFGRLQPFFVHSINDLHHHSDTIRRLGSSALVVLLINDTTGNLGPSLYGALLAFMNPVPHLSMTNGVELDCELSAMFNASHTGDSLVSKYGRPKVLVITTGSFLEDKMLATPMGLIPHRIVIDSSVMRTEALIKLLVLNSFKLSSATANHMLDYIHEKMTQCTIDNIENLDTAKEYFRKMCTPPCTDEASALQMGLRRLRFISSLFYILVLHYFDQATAVFSMAPDLRGWRILRSTFYYYLVCCKVCVFKPPDVRSFTAEQLAERLVATNQQLTRKPQHQSSITTQSKPPALQSPSSKGLGGISSRRGDAGTVASCNTNRTARLTNLINPSLSSLSTRHDLTIIPRTPSMKSPTTQTDPSKTPKGTNMDLMNSLKPEAELQFSAHTTINLSHVWCAEHIGSFSSALAMFGERRFTFFDISLSDEFLIEYVYRAESYEQACFNLLCPVFAAVWTSVSLAYVQYIRGKVHRLSKLWMKYLSFHSKHTIPLLLSRFSNDKLLQKSLEVCLTHIEETLPPEYPYEQHKYAYLAVVTEKGSYMQYTSANRAHGNMPNKRSTNPILKSAKHKRDGNASAGAVVPPLTTGPLAKQSSRTSSAIKEQTNHYTYLKFLPYKFGQSLMTSSQTDNYLKPTSVHKLALHFDMLRSQLIFFIAICILGGVSVHLLGPRYSGKTTLIQAAHALIHEYSVMQLYLPSSCEENKIFLADAARELYLTNGNELRFPGRQILHMHFTVLFLDNGKFEQAQESVLDELTKHAGLDIVALFLGERVLSLNSPGNISISPEGDSHQSLLGTVDAPTLSITFESEFYPPQLQCSQLINIVVPDTGRAFLIDLLLNQRRYLDISSILTRVYPGLNCQEEASANETTKIAPGFNLTTDQAITSLNELSATWIKQLIDGLLLVKDQIPVSLLRLLAEMKRLSIFSTDQVQDIQMRLFTASSVFLALRFISEITAPTIINIIDALRGSLAMGKLSPIGPWGILTSSDTAAFAKANKLLELCGVTKLQMELSWETETLRIARENSQILEDSEASDSDTVIDGTCDTSEASNDQSLSEVAGSYSSFKPHLRQPPAILRVDGPKPEKQSQKTATDPSLTKFEESCVVPSLCVQMRGYIEMRKKLKILLGLKAFRGVKISSQTSLGLRQSSSEVFKAYIHAFTKYVVTRCSPGLANRIFTVHLTIQYDLELREKSVLMMLQSLRNPHGFRKQHGDSALEYFSRLQLDIITTILRKQDISSSLLDIVLMLASFGGYKLYGGRALIKLLLRVPSSGMEYTLGPATLDTQVYKESTASTGAKEVNDDSTRAAIAAALGSVKKDAASKDRTQSSSSTLITKTKLAQHLDIKVRDSLEIERQLEKYSAFDIDDTTQTQSADESLDRKTYKIILSVDVFLTQQNLDLSDDVVQAAKNSSSGLSISTEKLTPSQVPSSIFDEFIKSLISNVGRRGESQMVYYLLRGVFLLALQINPILALKSITFMEALQFCKVNNGVNPDIISSNILDAHLREFFAIYNISSLEHVWIEPTYSFFVVSSLAHLQHVDSLKVIHGLSSLGHAGNISLRLFTPAELVTLCLLASERHKLGVVIDTSTLISIASRNLAILLIADMPTPIGMKLPESPVLRHFATDISAISMQSGTEDTAAAHGSSSMSRAVSFSIANTSLVRKSVLSSIPLLLLSENQRYFSLNRNYFTLAAGYKQDIAGLDAQGKRYRGVRYIHILATTEAVAAATLHVYLFVTANLLPDSIFLTFERFAELSKLLYEQRVRYYTAFLHSCDILLQTIKLLNTGIYCQMFSPTIRENIIAYKDNLTLLKNYLYPYYKRALVLLRNAPCDCPAAVARVYAGSLRKDAIASDEAFETALSQHLKTTGFDRLSIIHNAGTGGFADTLFGSSKAGLDVITDTYLRDIIDTITCMFDDCDVPFAEAHQSSEVFKANAPPPGKNYSEILMARNSTLPFNLTAFPSAFLGICLDSFYPQWDVGAACYLTRFIFFANATVLQEILSLILAISLGTRLCFIEKALALPLAIASELHFITTTPQEYEERKEELAACRGNDGRYTLESLVGIIYWINAAQNVATFNLELAKAFSQDKAIGFTNVLFENITQINVHQTNAHESEISVLNMRTLMALFKLVGSRVSDKKSPIKLNGISITPVRPLHEYRYYIGLSQGTKFSSIVASGIMSFEVINSSILIQPKYSNINLYLKYLELQTPSALELQVVQTYSFTEAHLQNVLLYLTTPLEKTRPMMGHRLLFSTADLMRLLKRSSEINSKFVIEKHGTHLKKAIMNPGTFVHLLDENEDDVSSGQRLGKQRRNCLNHDTCDEMTFLLTTPVSYFDLELAMRLCERSIALANFRLQLEHEATELASKAEFAKHCARGMVSILIICQKLSCVMPTLARIFTDHFFAHFFLYLDEQLETPQWKGVPLSHVISHILLPYINARVYRMVPKAWGMPVCDLMSLIFSCALSECSIDNLFLLRFILSSDLREKAIRVSPFYNIHDERCQRARDLMDTAPFSFQASIATNYTWRNISLLYPHSERVLSWLDYFTSNNFMFVSLVTSLDPYKMILGHYIFKESQKAHASTTDKTGNVSEQSYITPLFTEECENIYHSNAELPLPTDLQVPCYNNVLQSLVFSLSITQLHLSQNFKLFGTANRLCSFRNEIQHRDTILKEAHEAYCKNQNLIPELTYPAVIGIVWYIIMVCGYIPDIATIGKSSHTYDPAHCIKPMLTTDTRYERKMSSRSYADGIGSCTLVIFYEEGMSILDLVIDRLERSLFDELKLAPCVITSRPTEDDFRTKTVIVDASIDTKETIDRLITMYNKGWRAASLLIVLIPVHVGQFYAEEAISRKEQRSRLLENEADTHHMAASNPQVQYNSLSYSLGVFMSISNGSRYYIEGPKTLSDAVVYLVTISLCVFKKHDLDLSSLNSKSFALYCSLLLQNALLKSDRGRMYSDSRFLTSLLHLIGMKKAEGMLSLSSQLISEYILAARSQDEASISAKKAGNVSPALDIHQSDREAHLSIYCNFFGPHPAISGPTVAFLSTYYSHNVPKMLFGMPCKWLADASSVHLILDGKFDQASLALTIARARLGRASVEADTSEIEDILLDIRNAQCDESSEALSSLSMSSVGSTSSALSTQNTHTSEGTSVLTRQALNDDATLLENRLEVTATELTKIVPRTRQIEKVSCDSKTASFLRLPNEEGALAIERILKTIKRYEHNIILKDSSQKERSPAEAERLTQLTASDLSSLEALKYQVFNMVPITYDNSLCNRMYREIFTIGLSQEVMTYLDGHPVYKNMFADTTIQQEEADLLKSIRTILYLSDGYCQTRRTTLPYFRTSLTERAPVFKIYSDMYWELRVDIYQSVLGNILKWAMLLHQSTGKGRDRERKTFVLLASRPTAIQQYKIDCQNNLVFSINVAKKKKLDKKAREKPSTDLFMIKLTGFRLFNIAYDPIEDTVADATPESVLGYTQSYTFYAVLVDTDYCEHNNSCLNRSDLKTALDMYKSGLVGTTTEMGDANKTGDALDAEDGIDDLIGIDGASYCSAEENEHATCFVSIPVIIEGTISGMQLFLRNKTGLQPLDVSIKGAYCSTGYLY</sequence>
<feature type="region of interest" description="Disordered" evidence="1">
    <location>
        <begin position="3496"/>
        <end position="3522"/>
    </location>
</feature>
<feature type="compositionally biased region" description="Polar residues" evidence="1">
    <location>
        <begin position="3427"/>
        <end position="3454"/>
    </location>
</feature>
<organism evidence="2 3">
    <name type="scientific">Giardia intestinalis (strain ATCC 50803 / WB clone C6)</name>
    <name type="common">Giardia lamblia</name>
    <dbReference type="NCBI Taxonomy" id="184922"/>
    <lineage>
        <taxon>Eukaryota</taxon>
        <taxon>Metamonada</taxon>
        <taxon>Diplomonadida</taxon>
        <taxon>Hexamitidae</taxon>
        <taxon>Giardiinae</taxon>
        <taxon>Giardia</taxon>
    </lineage>
</organism>
<dbReference type="RefSeq" id="XP_001706225.1">
    <property type="nucleotide sequence ID" value="XM_001706173.1"/>
</dbReference>
<accession>A8BM14</accession>
<feature type="compositionally biased region" description="Basic and acidic residues" evidence="1">
    <location>
        <begin position="15"/>
        <end position="31"/>
    </location>
</feature>
<reference evidence="2 3" key="1">
    <citation type="journal article" date="2007" name="Science">
        <title>Genomic minimalism in the early diverging intestinal parasite Giardia lamblia.</title>
        <authorList>
            <person name="Morrison H.G."/>
            <person name="McArthur A.G."/>
            <person name="Gillin F.D."/>
            <person name="Aley S.B."/>
            <person name="Adam R.D."/>
            <person name="Olsen G.J."/>
            <person name="Best A.A."/>
            <person name="Cande W.Z."/>
            <person name="Chen F."/>
            <person name="Cipriano M.J."/>
            <person name="Davids B.J."/>
            <person name="Dawson S.C."/>
            <person name="Elmendorf H.G."/>
            <person name="Hehl A.B."/>
            <person name="Holder M.E."/>
            <person name="Huse S.M."/>
            <person name="Kim U.U."/>
            <person name="Lasek-Nesselquist E."/>
            <person name="Manning G."/>
            <person name="Nigam A."/>
            <person name="Nixon J.E."/>
            <person name="Palm D."/>
            <person name="Passamaneck N.E."/>
            <person name="Prabhu A."/>
            <person name="Reich C.I."/>
            <person name="Reiner D.S."/>
            <person name="Samuelson J."/>
            <person name="Svard S.G."/>
            <person name="Sogin M.L."/>
        </authorList>
    </citation>
    <scope>NUCLEOTIDE SEQUENCE [LARGE SCALE GENOMIC DNA]</scope>
    <source>
        <strain evidence="2 3">WB C6</strain>
    </source>
</reference>
<gene>
    <name evidence="2" type="ORF">GL50803_0015485</name>
</gene>
<dbReference type="KEGG" id="gla:GL50803_0015485"/>
<name>A8BM14_GIAIC</name>
<dbReference type="Proteomes" id="UP000001548">
    <property type="component" value="Unassembled WGS sequence"/>
</dbReference>
<evidence type="ECO:0000313" key="2">
    <source>
        <dbReference type="EMBL" id="KAE8302254.1"/>
    </source>
</evidence>
<dbReference type="OMA" id="YSEILMA"/>
<feature type="region of interest" description="Disordered" evidence="1">
    <location>
        <begin position="3427"/>
        <end position="3473"/>
    </location>
</feature>
<dbReference type="GeneID" id="5699112"/>